<organism evidence="2 3">
    <name type="scientific">Pseudomonas syringae</name>
    <dbReference type="NCBI Taxonomy" id="317"/>
    <lineage>
        <taxon>Bacteria</taxon>
        <taxon>Pseudomonadati</taxon>
        <taxon>Pseudomonadota</taxon>
        <taxon>Gammaproteobacteria</taxon>
        <taxon>Pseudomonadales</taxon>
        <taxon>Pseudomonadaceae</taxon>
        <taxon>Pseudomonas</taxon>
    </lineage>
</organism>
<proteinExistence type="predicted"/>
<sequence length="98" mass="11011">MTDAPATLHESLKIATMLEIDGLHAWDFFLGEFLTLECMDGRERKTWRFTIEQIQAATFDAALQSWTISDGTSDHSLKCLEAFTPSNDVDELEEDAAV</sequence>
<accession>A0A085V8R6</accession>
<dbReference type="Proteomes" id="UP000028643">
    <property type="component" value="Unassembled WGS sequence"/>
</dbReference>
<dbReference type="RefSeq" id="WP_047574514.1">
    <property type="nucleotide sequence ID" value="NZ_JPQT01000100.1"/>
</dbReference>
<protein>
    <recommendedName>
        <fullName evidence="1">DUF5629 domain-containing protein</fullName>
    </recommendedName>
</protein>
<dbReference type="Gene3D" id="2.30.29.190">
    <property type="match status" value="1"/>
</dbReference>
<dbReference type="EMBL" id="JPQT01000100">
    <property type="protein sequence ID" value="KFE51829.1"/>
    <property type="molecule type" value="Genomic_DNA"/>
</dbReference>
<evidence type="ECO:0000259" key="1">
    <source>
        <dbReference type="Pfam" id="PF18629"/>
    </source>
</evidence>
<reference evidence="2 3" key="1">
    <citation type="submission" date="2014-07" db="EMBL/GenBank/DDBJ databases">
        <title>Draft Genome Sequences of Environmental Pseudomonas syringae strains.</title>
        <authorList>
            <person name="Baltrus D.A."/>
            <person name="Berge O."/>
            <person name="Morris C."/>
        </authorList>
    </citation>
    <scope>NUCLEOTIDE SEQUENCE [LARGE SCALE GENOMIC DNA]</scope>
    <source>
        <strain evidence="2 3">CEB003</strain>
    </source>
</reference>
<dbReference type="AlphaFoldDB" id="A0A085V8R6"/>
<dbReference type="InterPro" id="IPR041081">
    <property type="entry name" value="DUF5629"/>
</dbReference>
<name>A0A085V8R6_PSESX</name>
<evidence type="ECO:0000313" key="3">
    <source>
        <dbReference type="Proteomes" id="UP000028643"/>
    </source>
</evidence>
<evidence type="ECO:0000313" key="2">
    <source>
        <dbReference type="EMBL" id="KFE51829.1"/>
    </source>
</evidence>
<dbReference type="Pfam" id="PF18629">
    <property type="entry name" value="DUF5629"/>
    <property type="match status" value="1"/>
</dbReference>
<comment type="caution">
    <text evidence="2">The sequence shown here is derived from an EMBL/GenBank/DDBJ whole genome shotgun (WGS) entry which is preliminary data.</text>
</comment>
<dbReference type="PATRIC" id="fig|317.174.peg.2190"/>
<gene>
    <name evidence="2" type="ORF">IV02_10670</name>
</gene>
<feature type="domain" description="DUF5629" evidence="1">
    <location>
        <begin position="33"/>
        <end position="83"/>
    </location>
</feature>